<dbReference type="PANTHER" id="PTHR43648">
    <property type="entry name" value="ELECTRON TRANSFER FLAVOPROTEIN BETA SUBUNIT LYSINE METHYLTRANSFERASE"/>
    <property type="match status" value="1"/>
</dbReference>
<dbReference type="AlphaFoldDB" id="A0A2W1BLC3"/>
<keyword evidence="7" id="KW-1185">Reference proteome</keyword>
<name>A0A2W1BLC3_HELAM</name>
<dbReference type="EMBL" id="KZ150184">
    <property type="protein sequence ID" value="PZC72473.1"/>
    <property type="molecule type" value="Genomic_DNA"/>
</dbReference>
<evidence type="ECO:0000313" key="7">
    <source>
        <dbReference type="Proteomes" id="UP000249218"/>
    </source>
</evidence>
<dbReference type="GO" id="GO:0032259">
    <property type="term" value="P:methylation"/>
    <property type="evidence" value="ECO:0007669"/>
    <property type="project" value="UniProtKB-KW"/>
</dbReference>
<accession>A0A2W1BLC3</accession>
<comment type="similarity">
    <text evidence="3">Belongs to the methyltransferase superfamily. ETFBKMT family.</text>
</comment>
<dbReference type="GO" id="GO:0016279">
    <property type="term" value="F:protein-lysine N-methyltransferase activity"/>
    <property type="evidence" value="ECO:0007669"/>
    <property type="project" value="TreeGrafter"/>
</dbReference>
<evidence type="ECO:0000256" key="2">
    <source>
        <dbReference type="ARBA" id="ARBA00022679"/>
    </source>
</evidence>
<organism evidence="6 7">
    <name type="scientific">Helicoverpa armigera</name>
    <name type="common">Cotton bollworm</name>
    <name type="synonym">Heliothis armigera</name>
    <dbReference type="NCBI Taxonomy" id="29058"/>
    <lineage>
        <taxon>Eukaryota</taxon>
        <taxon>Metazoa</taxon>
        <taxon>Ecdysozoa</taxon>
        <taxon>Arthropoda</taxon>
        <taxon>Hexapoda</taxon>
        <taxon>Insecta</taxon>
        <taxon>Pterygota</taxon>
        <taxon>Neoptera</taxon>
        <taxon>Endopterygota</taxon>
        <taxon>Lepidoptera</taxon>
        <taxon>Glossata</taxon>
        <taxon>Ditrysia</taxon>
        <taxon>Noctuoidea</taxon>
        <taxon>Noctuidae</taxon>
        <taxon>Heliothinae</taxon>
        <taxon>Helicoverpa</taxon>
    </lineage>
</organism>
<dbReference type="SUPFAM" id="SSF53335">
    <property type="entry name" value="S-adenosyl-L-methionine-dependent methyltransferases"/>
    <property type="match status" value="1"/>
</dbReference>
<gene>
    <name evidence="6" type="primary">HaOG211117</name>
    <name evidence="6" type="ORF">B5X24_HaOG211117</name>
</gene>
<dbReference type="PANTHER" id="PTHR43648:SF1">
    <property type="entry name" value="ELECTRON TRANSFER FLAVOPROTEIN BETA SUBUNIT LYSINE METHYLTRANSFERASE"/>
    <property type="match status" value="1"/>
</dbReference>
<evidence type="ECO:0000256" key="3">
    <source>
        <dbReference type="ARBA" id="ARBA00037932"/>
    </source>
</evidence>
<dbReference type="InterPro" id="IPR029063">
    <property type="entry name" value="SAM-dependent_MTases_sf"/>
</dbReference>
<evidence type="ECO:0000313" key="6">
    <source>
        <dbReference type="EMBL" id="PZC72473.1"/>
    </source>
</evidence>
<proteinExistence type="inferred from homology"/>
<dbReference type="Pfam" id="PF06325">
    <property type="entry name" value="PrmA"/>
    <property type="match status" value="1"/>
</dbReference>
<keyword evidence="1" id="KW-0489">Methyltransferase</keyword>
<dbReference type="InterPro" id="IPR050078">
    <property type="entry name" value="Ribosomal_L11_MeTrfase_PrmA"/>
</dbReference>
<protein>
    <recommendedName>
        <fullName evidence="5">ETFB lysine methyltransferase</fullName>
    </recommendedName>
    <alternativeName>
        <fullName evidence="4">Protein N-lysine methyltransferase METTL20</fullName>
    </alternativeName>
</protein>
<dbReference type="Gene3D" id="3.40.50.150">
    <property type="entry name" value="Vaccinia Virus protein VP39"/>
    <property type="match status" value="1"/>
</dbReference>
<evidence type="ECO:0000256" key="1">
    <source>
        <dbReference type="ARBA" id="ARBA00022603"/>
    </source>
</evidence>
<evidence type="ECO:0000256" key="4">
    <source>
        <dbReference type="ARBA" id="ARBA00041867"/>
    </source>
</evidence>
<dbReference type="CDD" id="cd02440">
    <property type="entry name" value="AdoMet_MTases"/>
    <property type="match status" value="1"/>
</dbReference>
<dbReference type="GO" id="GO:0005759">
    <property type="term" value="C:mitochondrial matrix"/>
    <property type="evidence" value="ECO:0007669"/>
    <property type="project" value="TreeGrafter"/>
</dbReference>
<reference evidence="6 7" key="1">
    <citation type="journal article" date="2017" name="BMC Biol.">
        <title>Genomic innovations, transcriptional plasticity and gene loss underlying the evolution and divergence of two highly polyphagous and invasive Helicoverpa pest species.</title>
        <authorList>
            <person name="Pearce S.L."/>
            <person name="Clarke D.F."/>
            <person name="East P.D."/>
            <person name="Elfekih S."/>
            <person name="Gordon K.H."/>
            <person name="Jermiin L.S."/>
            <person name="McGaughran A."/>
            <person name="Oakeshott J.G."/>
            <person name="Papanikolaou A."/>
            <person name="Perera O.P."/>
            <person name="Rane R.V."/>
            <person name="Richards S."/>
            <person name="Tay W.T."/>
            <person name="Walsh T.K."/>
            <person name="Anderson A."/>
            <person name="Anderson C.J."/>
            <person name="Asgari S."/>
            <person name="Board P.G."/>
            <person name="Bretschneider A."/>
            <person name="Campbell P.M."/>
            <person name="Chertemps T."/>
            <person name="Christeller J.T."/>
            <person name="Coppin C.W."/>
            <person name="Downes S.J."/>
            <person name="Duan G."/>
            <person name="Farnsworth C.A."/>
            <person name="Good R.T."/>
            <person name="Han L.B."/>
            <person name="Han Y.C."/>
            <person name="Hatje K."/>
            <person name="Horne I."/>
            <person name="Huang Y.P."/>
            <person name="Hughes D.S."/>
            <person name="Jacquin-Joly E."/>
            <person name="James W."/>
            <person name="Jhangiani S."/>
            <person name="Kollmar M."/>
            <person name="Kuwar S.S."/>
            <person name="Li S."/>
            <person name="Liu N.Y."/>
            <person name="Maibeche M.T."/>
            <person name="Miller J.R."/>
            <person name="Montagne N."/>
            <person name="Perry T."/>
            <person name="Qu J."/>
            <person name="Song S.V."/>
            <person name="Sutton G.G."/>
            <person name="Vogel H."/>
            <person name="Walenz B.P."/>
            <person name="Xu W."/>
            <person name="Zhang H.J."/>
            <person name="Zou Z."/>
            <person name="Batterham P."/>
            <person name="Edwards O.R."/>
            <person name="Feyereisen R."/>
            <person name="Gibbs R.A."/>
            <person name="Heckel D.G."/>
            <person name="McGrath A."/>
            <person name="Robin C."/>
            <person name="Scherer S.E."/>
            <person name="Worley K.C."/>
            <person name="Wu Y.D."/>
        </authorList>
    </citation>
    <scope>NUCLEOTIDE SEQUENCE [LARGE SCALE GENOMIC DNA]</scope>
    <source>
        <strain evidence="6">Harm_GR_Male_#8</strain>
        <tissue evidence="6">Whole organism</tissue>
    </source>
</reference>
<dbReference type="Proteomes" id="UP000249218">
    <property type="component" value="Unassembled WGS sequence"/>
</dbReference>
<keyword evidence="2" id="KW-0808">Transferase</keyword>
<dbReference type="OrthoDB" id="194386at2759"/>
<evidence type="ECO:0000256" key="5">
    <source>
        <dbReference type="ARBA" id="ARBA00042266"/>
    </source>
</evidence>
<sequence>MNQKWVTMRKDLVSLILKHTVTSRRHLTPELALHLVTPDCPLWRATEDQVPFKDPFWAFYWPGGQATARYILDNGDLVKNRKVLDVGCGCGAGIIAAAKMKAGRVVANDIDDYAVTASEMNAELNDVTIETSTENLVGDPCREFDTILMGDMFYDEEFANILFEWLDRLTADGKTVLIGDPGRHGLTTKRRDAMTLLARYQLQPHSCMENHGFTHTTVWQLNK</sequence>